<accession>A0AB34HXD3</accession>
<dbReference type="Proteomes" id="UP001159641">
    <property type="component" value="Unassembled WGS sequence"/>
</dbReference>
<name>A0AB34HXD3_ESCRO</name>
<evidence type="ECO:0000256" key="1">
    <source>
        <dbReference type="SAM" id="MobiDB-lite"/>
    </source>
</evidence>
<feature type="region of interest" description="Disordered" evidence="1">
    <location>
        <begin position="1"/>
        <end position="64"/>
    </location>
</feature>
<reference evidence="2 3" key="1">
    <citation type="submission" date="2022-11" db="EMBL/GenBank/DDBJ databases">
        <title>Whole genome sequence of Eschrichtius robustus ER-17-0199.</title>
        <authorList>
            <person name="Bruniche-Olsen A."/>
            <person name="Black A.N."/>
            <person name="Fields C.J."/>
            <person name="Walden K."/>
            <person name="Dewoody J.A."/>
        </authorList>
    </citation>
    <scope>NUCLEOTIDE SEQUENCE [LARGE SCALE GENOMIC DNA]</scope>
    <source>
        <strain evidence="2">ER-17-0199</strain>
        <tissue evidence="2">Blubber</tissue>
    </source>
</reference>
<feature type="region of interest" description="Disordered" evidence="1">
    <location>
        <begin position="177"/>
        <end position="196"/>
    </location>
</feature>
<protein>
    <submittedName>
        <fullName evidence="2">Uncharacterized protein</fullName>
    </submittedName>
</protein>
<sequence>MVDMAHQPSFRLPQSPGGGQRAHSEPEEKPLPQPAGEQKPEDPQVSREQGPEPPDSGPTLIMHPPRDLEIQECQFLDKEDWGPQRTSKEMSCLQNVCMRLRESLSTIQADNLALGEKLQDLPNSLYESLKEEAKAILKGEKAILEEGKAVQEGAQAAQEGALFQQAGSQKAELVILQPDPARDNGNQWSALTRPKA</sequence>
<organism evidence="2 3">
    <name type="scientific">Eschrichtius robustus</name>
    <name type="common">California gray whale</name>
    <name type="synonym">Eschrichtius gibbosus</name>
    <dbReference type="NCBI Taxonomy" id="9764"/>
    <lineage>
        <taxon>Eukaryota</taxon>
        <taxon>Metazoa</taxon>
        <taxon>Chordata</taxon>
        <taxon>Craniata</taxon>
        <taxon>Vertebrata</taxon>
        <taxon>Euteleostomi</taxon>
        <taxon>Mammalia</taxon>
        <taxon>Eutheria</taxon>
        <taxon>Laurasiatheria</taxon>
        <taxon>Artiodactyla</taxon>
        <taxon>Whippomorpha</taxon>
        <taxon>Cetacea</taxon>
        <taxon>Mysticeti</taxon>
        <taxon>Eschrichtiidae</taxon>
        <taxon>Eschrichtius</taxon>
    </lineage>
</organism>
<gene>
    <name evidence="2" type="ORF">J1605_002489</name>
</gene>
<dbReference type="AlphaFoldDB" id="A0AB34HXD3"/>
<keyword evidence="3" id="KW-1185">Reference proteome</keyword>
<dbReference type="EMBL" id="JAIQCJ010000544">
    <property type="protein sequence ID" value="KAJ8795727.1"/>
    <property type="molecule type" value="Genomic_DNA"/>
</dbReference>
<proteinExistence type="predicted"/>
<evidence type="ECO:0000313" key="3">
    <source>
        <dbReference type="Proteomes" id="UP001159641"/>
    </source>
</evidence>
<evidence type="ECO:0000313" key="2">
    <source>
        <dbReference type="EMBL" id="KAJ8795727.1"/>
    </source>
</evidence>
<comment type="caution">
    <text evidence="2">The sequence shown here is derived from an EMBL/GenBank/DDBJ whole genome shotgun (WGS) entry which is preliminary data.</text>
</comment>